<keyword evidence="1" id="KW-0812">Transmembrane</keyword>
<evidence type="ECO:0000313" key="3">
    <source>
        <dbReference type="Proteomes" id="UP000323454"/>
    </source>
</evidence>
<evidence type="ECO:0000256" key="1">
    <source>
        <dbReference type="SAM" id="Phobius"/>
    </source>
</evidence>
<feature type="transmembrane region" description="Helical" evidence="1">
    <location>
        <begin position="322"/>
        <end position="341"/>
    </location>
</feature>
<protein>
    <recommendedName>
        <fullName evidence="4">DUF3592 domain-containing protein</fullName>
    </recommendedName>
</protein>
<feature type="transmembrane region" description="Helical" evidence="1">
    <location>
        <begin position="20"/>
        <end position="45"/>
    </location>
</feature>
<dbReference type="EMBL" id="VUOB01000020">
    <property type="protein sequence ID" value="KAA2262829.1"/>
    <property type="molecule type" value="Genomic_DNA"/>
</dbReference>
<evidence type="ECO:0000313" key="2">
    <source>
        <dbReference type="EMBL" id="KAA2262829.1"/>
    </source>
</evidence>
<dbReference type="OrthoDB" id="4569735at2"/>
<proteinExistence type="predicted"/>
<keyword evidence="1" id="KW-1133">Transmembrane helix</keyword>
<dbReference type="RefSeq" id="WP_149849486.1">
    <property type="nucleotide sequence ID" value="NZ_VUOB01000020.1"/>
</dbReference>
<reference evidence="2 3" key="1">
    <citation type="submission" date="2019-09" db="EMBL/GenBank/DDBJ databases">
        <title>Goodfellowia gen. nov., a new genus of the Pseudonocardineae related to Actinoalloteichus, containing Goodfellowia coeruleoviolacea gen. nov., comb. nov. gen. nov., comb. nov.</title>
        <authorList>
            <person name="Labeda D."/>
        </authorList>
    </citation>
    <scope>NUCLEOTIDE SEQUENCE [LARGE SCALE GENOMIC DNA]</scope>
    <source>
        <strain evidence="2 3">AN110305</strain>
    </source>
</reference>
<keyword evidence="1" id="KW-0472">Membrane</keyword>
<keyword evidence="3" id="KW-1185">Reference proteome</keyword>
<accession>A0A5B2XIK9</accession>
<reference evidence="2 3" key="2">
    <citation type="submission" date="2019-09" db="EMBL/GenBank/DDBJ databases">
        <authorList>
            <person name="Jin C."/>
        </authorList>
    </citation>
    <scope>NUCLEOTIDE SEQUENCE [LARGE SCALE GENOMIC DNA]</scope>
    <source>
        <strain evidence="2 3">AN110305</strain>
    </source>
</reference>
<name>A0A5B2XIK9_9PSEU</name>
<dbReference type="AlphaFoldDB" id="A0A5B2XIK9"/>
<organism evidence="2 3">
    <name type="scientific">Solihabitans fulvus</name>
    <dbReference type="NCBI Taxonomy" id="1892852"/>
    <lineage>
        <taxon>Bacteria</taxon>
        <taxon>Bacillati</taxon>
        <taxon>Actinomycetota</taxon>
        <taxon>Actinomycetes</taxon>
        <taxon>Pseudonocardiales</taxon>
        <taxon>Pseudonocardiaceae</taxon>
        <taxon>Solihabitans</taxon>
    </lineage>
</organism>
<feature type="transmembrane region" description="Helical" evidence="1">
    <location>
        <begin position="134"/>
        <end position="153"/>
    </location>
</feature>
<dbReference type="Proteomes" id="UP000323454">
    <property type="component" value="Unassembled WGS sequence"/>
</dbReference>
<gene>
    <name evidence="2" type="ORF">F0L68_11390</name>
</gene>
<comment type="caution">
    <text evidence="2">The sequence shown here is derived from an EMBL/GenBank/DDBJ whole genome shotgun (WGS) entry which is preliminary data.</text>
</comment>
<evidence type="ECO:0008006" key="4">
    <source>
        <dbReference type="Google" id="ProtNLM"/>
    </source>
</evidence>
<sequence>MSTPTPDPSRPRALLGVRPVRHGLVTIAIAVAVCAVVAGFSWLSWHDASDQIGRFTARATGEITSTQAGADGDAVEVRWALPDGRQATAAVPLGSGRPPVGTKTEIAYDPARPDQAMIPGAAVLVQAGRGQGGVITSGLVVVLLLGLSGWRVFSRSRTTRAPVRTALVRRVRLQSGLLTRSWLETENGSERWIPVYYDPVLVALPSPAEVRLHGDPTSDRLVAVEVLPVEPHSSSDPTSDAVSAAGETVRPEPVVLYPSGPVSAKLPRGRRGDGPAWPDAEEVRHATRTAGLGRQLRADLPLLVPAPFVGLFWAFLDDSGFYGWLGATSIAAAFGLWWAAWRGSDPN</sequence>